<dbReference type="FunFam" id="3.30.390.10:FF:000001">
    <property type="entry name" value="Enolase"/>
    <property type="match status" value="1"/>
</dbReference>
<keyword evidence="6" id="KW-1133">Transmembrane helix</keyword>
<dbReference type="InterPro" id="IPR000941">
    <property type="entry name" value="Enolase"/>
</dbReference>
<dbReference type="InterPro" id="IPR020811">
    <property type="entry name" value="Enolase_N"/>
</dbReference>
<dbReference type="SUPFAM" id="SSF54826">
    <property type="entry name" value="Enolase N-terminal domain-like"/>
    <property type="match status" value="1"/>
</dbReference>
<evidence type="ECO:0000256" key="3">
    <source>
        <dbReference type="ARBA" id="ARBA00022842"/>
    </source>
</evidence>
<evidence type="ECO:0000256" key="2">
    <source>
        <dbReference type="ARBA" id="ARBA00012058"/>
    </source>
</evidence>
<keyword evidence="3" id="KW-0460">Magnesium</keyword>
<reference evidence="8" key="1">
    <citation type="submission" date="2018-05" db="EMBL/GenBank/DDBJ databases">
        <authorList>
            <person name="Lanie J.A."/>
            <person name="Ng W.-L."/>
            <person name="Kazmierczak K.M."/>
            <person name="Andrzejewski T.M."/>
            <person name="Davidsen T.M."/>
            <person name="Wayne K.J."/>
            <person name="Tettelin H."/>
            <person name="Glass J.I."/>
            <person name="Rusch D."/>
            <person name="Podicherti R."/>
            <person name="Tsui H.-C.T."/>
            <person name="Winkler M.E."/>
        </authorList>
    </citation>
    <scope>NUCLEOTIDE SEQUENCE</scope>
</reference>
<gene>
    <name evidence="8" type="ORF">METZ01_LOCUS344751</name>
</gene>
<dbReference type="InterPro" id="IPR029017">
    <property type="entry name" value="Enolase-like_N"/>
</dbReference>
<evidence type="ECO:0000259" key="7">
    <source>
        <dbReference type="SMART" id="SM01193"/>
    </source>
</evidence>
<sequence length="149" mass="16093">MKNMKNIKNIISRQIIDSRGNPTVETEVILENGVLGRASVPSGASTGKYEAFELRDKKNIFNGKSVQKAVSNVNGIIFDALSGFDVTEQSLIDHTLIDLDGTKNKSKLGANAILSVSMASAVAAANLYNIPLYKYLGGTKQFKMPTPML</sequence>
<feature type="non-terminal residue" evidence="8">
    <location>
        <position position="149"/>
    </location>
</feature>
<proteinExistence type="predicted"/>
<organism evidence="8">
    <name type="scientific">marine metagenome</name>
    <dbReference type="NCBI Taxonomy" id="408172"/>
    <lineage>
        <taxon>unclassified sequences</taxon>
        <taxon>metagenomes</taxon>
        <taxon>ecological metagenomes</taxon>
    </lineage>
</organism>
<evidence type="ECO:0000256" key="6">
    <source>
        <dbReference type="SAM" id="Phobius"/>
    </source>
</evidence>
<feature type="domain" description="Enolase N-terminal" evidence="7">
    <location>
        <begin position="7"/>
        <end position="136"/>
    </location>
</feature>
<accession>A0A382R3W1</accession>
<dbReference type="PANTHER" id="PTHR11902:SF1">
    <property type="entry name" value="ENOLASE"/>
    <property type="match status" value="1"/>
</dbReference>
<dbReference type="EMBL" id="UINC01118638">
    <property type="protein sequence ID" value="SVC91897.1"/>
    <property type="molecule type" value="Genomic_DNA"/>
</dbReference>
<comment type="cofactor">
    <cofactor evidence="1">
        <name>Mg(2+)</name>
        <dbReference type="ChEBI" id="CHEBI:18420"/>
    </cofactor>
</comment>
<dbReference type="GO" id="GO:0004634">
    <property type="term" value="F:phosphopyruvate hydratase activity"/>
    <property type="evidence" value="ECO:0007669"/>
    <property type="project" value="UniProtKB-EC"/>
</dbReference>
<dbReference type="GO" id="GO:0006096">
    <property type="term" value="P:glycolytic process"/>
    <property type="evidence" value="ECO:0007669"/>
    <property type="project" value="UniProtKB-KW"/>
</dbReference>
<keyword evidence="5" id="KW-0456">Lyase</keyword>
<dbReference type="SMART" id="SM01193">
    <property type="entry name" value="Enolase_N"/>
    <property type="match status" value="1"/>
</dbReference>
<evidence type="ECO:0000256" key="4">
    <source>
        <dbReference type="ARBA" id="ARBA00023152"/>
    </source>
</evidence>
<dbReference type="AlphaFoldDB" id="A0A382R3W1"/>
<dbReference type="Pfam" id="PF03952">
    <property type="entry name" value="Enolase_N"/>
    <property type="match status" value="1"/>
</dbReference>
<evidence type="ECO:0000313" key="8">
    <source>
        <dbReference type="EMBL" id="SVC91897.1"/>
    </source>
</evidence>
<evidence type="ECO:0000256" key="1">
    <source>
        <dbReference type="ARBA" id="ARBA00001946"/>
    </source>
</evidence>
<evidence type="ECO:0000256" key="5">
    <source>
        <dbReference type="ARBA" id="ARBA00023239"/>
    </source>
</evidence>
<dbReference type="GO" id="GO:0000287">
    <property type="term" value="F:magnesium ion binding"/>
    <property type="evidence" value="ECO:0007669"/>
    <property type="project" value="InterPro"/>
</dbReference>
<dbReference type="GO" id="GO:0000015">
    <property type="term" value="C:phosphopyruvate hydratase complex"/>
    <property type="evidence" value="ECO:0007669"/>
    <property type="project" value="InterPro"/>
</dbReference>
<feature type="transmembrane region" description="Helical" evidence="6">
    <location>
        <begin position="108"/>
        <end position="128"/>
    </location>
</feature>
<dbReference type="EC" id="4.2.1.11" evidence="2"/>
<keyword evidence="4" id="KW-0324">Glycolysis</keyword>
<keyword evidence="6" id="KW-0812">Transmembrane</keyword>
<dbReference type="Gene3D" id="3.30.390.10">
    <property type="entry name" value="Enolase-like, N-terminal domain"/>
    <property type="match status" value="1"/>
</dbReference>
<keyword evidence="6" id="KW-0472">Membrane</keyword>
<protein>
    <recommendedName>
        <fullName evidence="2">phosphopyruvate hydratase</fullName>
        <ecNumber evidence="2">4.2.1.11</ecNumber>
    </recommendedName>
</protein>
<dbReference type="PRINTS" id="PR00148">
    <property type="entry name" value="ENOLASE"/>
</dbReference>
<name>A0A382R3W1_9ZZZZ</name>
<dbReference type="PANTHER" id="PTHR11902">
    <property type="entry name" value="ENOLASE"/>
    <property type="match status" value="1"/>
</dbReference>